<dbReference type="CDD" id="cd11033">
    <property type="entry name" value="CYP142-like"/>
    <property type="match status" value="1"/>
</dbReference>
<evidence type="ECO:0000313" key="3">
    <source>
        <dbReference type="EMBL" id="GAA4834673.1"/>
    </source>
</evidence>
<dbReference type="PROSITE" id="PS00086">
    <property type="entry name" value="CYTOCHROME_P450"/>
    <property type="match status" value="1"/>
</dbReference>
<dbReference type="Pfam" id="PF00067">
    <property type="entry name" value="p450"/>
    <property type="match status" value="1"/>
</dbReference>
<evidence type="ECO:0000256" key="1">
    <source>
        <dbReference type="ARBA" id="ARBA00010617"/>
    </source>
</evidence>
<dbReference type="PRINTS" id="PR00359">
    <property type="entry name" value="BP450"/>
</dbReference>
<dbReference type="PANTHER" id="PTHR46696">
    <property type="entry name" value="P450, PUTATIVE (EUROFUNG)-RELATED"/>
    <property type="match status" value="1"/>
</dbReference>
<organism evidence="3 4">
    <name type="scientific">Kitasatospora terrestris</name>
    <dbReference type="NCBI Taxonomy" id="258051"/>
    <lineage>
        <taxon>Bacteria</taxon>
        <taxon>Bacillati</taxon>
        <taxon>Actinomycetota</taxon>
        <taxon>Actinomycetes</taxon>
        <taxon>Kitasatosporales</taxon>
        <taxon>Streptomycetaceae</taxon>
        <taxon>Kitasatospora</taxon>
    </lineage>
</organism>
<dbReference type="RefSeq" id="WP_345695227.1">
    <property type="nucleotide sequence ID" value="NZ_BAABIS010000001.1"/>
</dbReference>
<comment type="caution">
    <text evidence="3">The sequence shown here is derived from an EMBL/GenBank/DDBJ whole genome shotgun (WGS) entry which is preliminary data.</text>
</comment>
<reference evidence="4" key="1">
    <citation type="journal article" date="2019" name="Int. J. Syst. Evol. Microbiol.">
        <title>The Global Catalogue of Microorganisms (GCM) 10K type strain sequencing project: providing services to taxonomists for standard genome sequencing and annotation.</title>
        <authorList>
            <consortium name="The Broad Institute Genomics Platform"/>
            <consortium name="The Broad Institute Genome Sequencing Center for Infectious Disease"/>
            <person name="Wu L."/>
            <person name="Ma J."/>
        </authorList>
    </citation>
    <scope>NUCLEOTIDE SEQUENCE [LARGE SCALE GENOMIC DNA]</scope>
    <source>
        <strain evidence="4">JCM 13006</strain>
    </source>
</reference>
<keyword evidence="4" id="KW-1185">Reference proteome</keyword>
<dbReference type="Proteomes" id="UP001501752">
    <property type="component" value="Unassembled WGS sequence"/>
</dbReference>
<dbReference type="Gene3D" id="1.10.630.10">
    <property type="entry name" value="Cytochrome P450"/>
    <property type="match status" value="1"/>
</dbReference>
<keyword evidence="2" id="KW-0479">Metal-binding</keyword>
<sequence length="413" mass="44723">MTAAAKDRAQRPTPALNVADPALYAHGDPLPVWRELRATAPVHWNDTGVPGEAFWAVMTYEPAVQVYKGTNTFTSERGMRLGSGRHGVDAAAGRMMIVTDPPRHTKLRNLMNSAFTPRRTAQMEQTMRDVLTPLIDEAVETGVVDFVTDIAAVLPAAIVCHIMDVAREEHQAFTDMTSRAFGANLGAEGGPVSVAASTVANAKIFAYYARLLEQRRAAPGDDVVSTLATSEVDGVPLTDAEIVMNCNGILLGANETTRLASAGGLLALIENPAQWQRLRDGDVSPDSAVEEVLRYTSPAMHMKRVARTDTEIGGQTIKAGETVAIWNPSANRDEAVFDRPDRLDLGRTPNRHLAFGMGSHFCIGAALARIELRVMLQLLVDRLSGAELAGPVRTMHSNFMWGVEHMPVTLLPK</sequence>
<dbReference type="SUPFAM" id="SSF48264">
    <property type="entry name" value="Cytochrome P450"/>
    <property type="match status" value="1"/>
</dbReference>
<comment type="similarity">
    <text evidence="1 2">Belongs to the cytochrome P450 family.</text>
</comment>
<gene>
    <name evidence="3" type="ORF">GCM10023235_06610</name>
</gene>
<dbReference type="PANTHER" id="PTHR46696:SF4">
    <property type="entry name" value="BIOTIN BIOSYNTHESIS CYTOCHROME P450"/>
    <property type="match status" value="1"/>
</dbReference>
<keyword evidence="2" id="KW-0503">Monooxygenase</keyword>
<dbReference type="InterPro" id="IPR002397">
    <property type="entry name" value="Cyt_P450_B"/>
</dbReference>
<keyword evidence="2" id="KW-0560">Oxidoreductase</keyword>
<evidence type="ECO:0000256" key="2">
    <source>
        <dbReference type="RuleBase" id="RU000461"/>
    </source>
</evidence>
<evidence type="ECO:0000313" key="4">
    <source>
        <dbReference type="Proteomes" id="UP001501752"/>
    </source>
</evidence>
<dbReference type="InterPro" id="IPR036396">
    <property type="entry name" value="Cyt_P450_sf"/>
</dbReference>
<accession>A0ABP9DDE3</accession>
<name>A0ABP9DDE3_9ACTN</name>
<dbReference type="InterPro" id="IPR017972">
    <property type="entry name" value="Cyt_P450_CS"/>
</dbReference>
<protein>
    <submittedName>
        <fullName evidence="3">Cytochrome P450</fullName>
    </submittedName>
</protein>
<dbReference type="InterPro" id="IPR001128">
    <property type="entry name" value="Cyt_P450"/>
</dbReference>
<proteinExistence type="inferred from homology"/>
<keyword evidence="2" id="KW-0349">Heme</keyword>
<dbReference type="EMBL" id="BAABIS010000001">
    <property type="protein sequence ID" value="GAA4834673.1"/>
    <property type="molecule type" value="Genomic_DNA"/>
</dbReference>
<keyword evidence="2" id="KW-0408">Iron</keyword>